<proteinExistence type="predicted"/>
<feature type="domain" description="Antitoxin SocA-like Panacea" evidence="1">
    <location>
        <begin position="23"/>
        <end position="113"/>
    </location>
</feature>
<name>A0A5C5S613_9ACTN</name>
<evidence type="ECO:0000313" key="3">
    <source>
        <dbReference type="Proteomes" id="UP000319375"/>
    </source>
</evidence>
<dbReference type="Pfam" id="PF13274">
    <property type="entry name" value="SocA_Panacea"/>
    <property type="match status" value="1"/>
</dbReference>
<gene>
    <name evidence="2" type="ORF">FK530_07015</name>
</gene>
<organism evidence="2 3">
    <name type="scientific">Tsukamurella conjunctivitidis</name>
    <dbReference type="NCBI Taxonomy" id="2592068"/>
    <lineage>
        <taxon>Bacteria</taxon>
        <taxon>Bacillati</taxon>
        <taxon>Actinomycetota</taxon>
        <taxon>Actinomycetes</taxon>
        <taxon>Mycobacteriales</taxon>
        <taxon>Tsukamurellaceae</taxon>
        <taxon>Tsukamurella</taxon>
    </lineage>
</organism>
<dbReference type="EMBL" id="VIGX01000002">
    <property type="protein sequence ID" value="TWS30250.1"/>
    <property type="molecule type" value="Genomic_DNA"/>
</dbReference>
<evidence type="ECO:0000313" key="2">
    <source>
        <dbReference type="EMBL" id="TWS30250.1"/>
    </source>
</evidence>
<keyword evidence="3" id="KW-1185">Reference proteome</keyword>
<sequence length="142" mass="16245">MASVHDVAAYLVDKFGVLGTMKLEKLAYYSQAWWVARNSVPLFPEHLEAWRMGPVCPELYVCHRRQNFVDSWAWGDVDALTSVEKQHIDAIADVYGAYSGFRLGDMTHQERPWNIAMAKGQNSTIEIEDMRSFFRERDTAGA</sequence>
<reference evidence="2 3" key="1">
    <citation type="submission" date="2019-06" db="EMBL/GenBank/DDBJ databases">
        <title>Tsukamurella conjunctivitidis sp. nov., Tsukamurella assacharolytica sp. nov. and Tsukamurella sputae sp. nov. isolated from patients with conjunctivitis, bacteraemia (lymphoma) and respiratory infection (sputum) in Hong Kong.</title>
        <authorList>
            <person name="Teng J.L.L."/>
            <person name="Lee H.H."/>
            <person name="Fong J.Y.H."/>
            <person name="Fok K.M.N."/>
            <person name="Lau S.K.P."/>
            <person name="Woo P.C.Y."/>
        </authorList>
    </citation>
    <scope>NUCLEOTIDE SEQUENCE [LARGE SCALE GENOMIC DNA]</scope>
    <source>
        <strain evidence="2 3">HKU72</strain>
    </source>
</reference>
<dbReference type="AlphaFoldDB" id="A0A5C5S613"/>
<comment type="caution">
    <text evidence="2">The sequence shown here is derived from an EMBL/GenBank/DDBJ whole genome shotgun (WGS) entry which is preliminary data.</text>
</comment>
<dbReference type="OrthoDB" id="9799173at2"/>
<dbReference type="RefSeq" id="WP_146486275.1">
    <property type="nucleotide sequence ID" value="NZ_VIGX01000002.1"/>
</dbReference>
<dbReference type="Proteomes" id="UP000319375">
    <property type="component" value="Unassembled WGS sequence"/>
</dbReference>
<accession>A0A5C5S613</accession>
<dbReference type="InterPro" id="IPR025272">
    <property type="entry name" value="SocA_Panacea"/>
</dbReference>
<evidence type="ECO:0000259" key="1">
    <source>
        <dbReference type="Pfam" id="PF13274"/>
    </source>
</evidence>
<protein>
    <submittedName>
        <fullName evidence="2">DUF4065 domain-containing protein</fullName>
    </submittedName>
</protein>